<dbReference type="GO" id="GO:1904680">
    <property type="term" value="F:peptide transmembrane transporter activity"/>
    <property type="evidence" value="ECO:0007669"/>
    <property type="project" value="TreeGrafter"/>
</dbReference>
<dbReference type="Proteomes" id="UP000192478">
    <property type="component" value="Chromosome"/>
</dbReference>
<dbReference type="GO" id="GO:0015833">
    <property type="term" value="P:peptide transport"/>
    <property type="evidence" value="ECO:0007669"/>
    <property type="project" value="TreeGrafter"/>
</dbReference>
<dbReference type="GO" id="GO:0042597">
    <property type="term" value="C:periplasmic space"/>
    <property type="evidence" value="ECO:0007669"/>
    <property type="project" value="UniProtKB-ARBA"/>
</dbReference>
<dbReference type="Pfam" id="PF00496">
    <property type="entry name" value="SBP_bac_5"/>
    <property type="match status" value="1"/>
</dbReference>
<dbReference type="PIRSF" id="PIRSF002741">
    <property type="entry name" value="MppA"/>
    <property type="match status" value="1"/>
</dbReference>
<comment type="subcellular location">
    <subcellularLocation>
        <location evidence="1">Cell envelope</location>
    </subcellularLocation>
</comment>
<sequence>MILDKKLKSLIVLLAFMMAIGVLAGCTQTNVTETDRQEVDASNEEVKQILTLGAQNDLKSGSEGSSLVFDFMTVFEEDMDTAPGLVASWEIKNDGQTYILKLQEGVKFHNGKDFTAEVAKFSIEYWGPYANANYPKYLKGINVLDDTTLEINFEKTFTPFLMELAGIRGTLQDTVDDKGNIIDWYGTGPFVLKDYSKDQKAVLEVNADYWNKEKIPSLQELVWQTIPNENARVMALKSGQVDAIGVTEHHISMPYTVVNELENTPGIKILKPSEKSLNTTETYVFNYKKGPLTDLNLRKAIVHAIDRETLTAKLLHNIPTPTGHFVLPEYIDGPKNVEEYSYNPQLAKEALEAAGYKTINANGIAEKDGKPLQITLLARNDQMARDVAVFMQSNLKEVGIDLVIDSIDKNIFDEKAEKGDFDIAYTHAWTVPPARYMQWRGLSDGYDVHGTGFKVDSKIETLVETVLTTTDKQAYDKAWEEIWKLQYSFYPGTSLFVRARVFAFKENVSGLYFHPRVSTIDLSGVTIK</sequence>
<evidence type="ECO:0000313" key="8">
    <source>
        <dbReference type="Proteomes" id="UP000192478"/>
    </source>
</evidence>
<gene>
    <name evidence="7" type="primary">appA_2</name>
    <name evidence="7" type="ORF">CLFO_26280</name>
</gene>
<keyword evidence="4 5" id="KW-0732">Signal</keyword>
<dbReference type="PANTHER" id="PTHR30290">
    <property type="entry name" value="PERIPLASMIC BINDING COMPONENT OF ABC TRANSPORTER"/>
    <property type="match status" value="1"/>
</dbReference>
<dbReference type="SUPFAM" id="SSF53850">
    <property type="entry name" value="Periplasmic binding protein-like II"/>
    <property type="match status" value="1"/>
</dbReference>
<proteinExistence type="inferred from homology"/>
<dbReference type="InterPro" id="IPR000914">
    <property type="entry name" value="SBP_5_dom"/>
</dbReference>
<dbReference type="Gene3D" id="3.40.190.10">
    <property type="entry name" value="Periplasmic binding protein-like II"/>
    <property type="match status" value="1"/>
</dbReference>
<name>A0AAC9WGQ7_9CLOT</name>
<feature type="signal peptide" evidence="5">
    <location>
        <begin position="1"/>
        <end position="24"/>
    </location>
</feature>
<dbReference type="PROSITE" id="PS51257">
    <property type="entry name" value="PROKAR_LIPOPROTEIN"/>
    <property type="match status" value="1"/>
</dbReference>
<dbReference type="GO" id="GO:0030313">
    <property type="term" value="C:cell envelope"/>
    <property type="evidence" value="ECO:0007669"/>
    <property type="project" value="UniProtKB-SubCell"/>
</dbReference>
<evidence type="ECO:0000256" key="2">
    <source>
        <dbReference type="ARBA" id="ARBA00005695"/>
    </source>
</evidence>
<evidence type="ECO:0000256" key="3">
    <source>
        <dbReference type="ARBA" id="ARBA00022448"/>
    </source>
</evidence>
<dbReference type="EMBL" id="CP020559">
    <property type="protein sequence ID" value="ARE88227.1"/>
    <property type="molecule type" value="Genomic_DNA"/>
</dbReference>
<dbReference type="CDD" id="cd00995">
    <property type="entry name" value="PBP2_NikA_DppA_OppA_like"/>
    <property type="match status" value="1"/>
</dbReference>
<dbReference type="Gene3D" id="3.10.105.10">
    <property type="entry name" value="Dipeptide-binding Protein, Domain 3"/>
    <property type="match status" value="1"/>
</dbReference>
<dbReference type="AlphaFoldDB" id="A0AAC9WGQ7"/>
<evidence type="ECO:0000256" key="1">
    <source>
        <dbReference type="ARBA" id="ARBA00004196"/>
    </source>
</evidence>
<keyword evidence="3" id="KW-0813">Transport</keyword>
<evidence type="ECO:0000256" key="4">
    <source>
        <dbReference type="ARBA" id="ARBA00022729"/>
    </source>
</evidence>
<dbReference type="InterPro" id="IPR030678">
    <property type="entry name" value="Peptide/Ni-bd"/>
</dbReference>
<feature type="domain" description="Solute-binding protein family 5" evidence="6">
    <location>
        <begin position="82"/>
        <end position="433"/>
    </location>
</feature>
<accession>A0AAC9WGQ7</accession>
<evidence type="ECO:0000256" key="5">
    <source>
        <dbReference type="SAM" id="SignalP"/>
    </source>
</evidence>
<protein>
    <submittedName>
        <fullName evidence="7">Oligopeptide-binding protein AppA</fullName>
    </submittedName>
</protein>
<dbReference type="GO" id="GO:0043190">
    <property type="term" value="C:ATP-binding cassette (ABC) transporter complex"/>
    <property type="evidence" value="ECO:0007669"/>
    <property type="project" value="InterPro"/>
</dbReference>
<dbReference type="RefSeq" id="WP_081562094.1">
    <property type="nucleotide sequence ID" value="NZ_CP017603.1"/>
</dbReference>
<dbReference type="InterPro" id="IPR039424">
    <property type="entry name" value="SBP_5"/>
</dbReference>
<evidence type="ECO:0000259" key="6">
    <source>
        <dbReference type="Pfam" id="PF00496"/>
    </source>
</evidence>
<reference evidence="7 8" key="1">
    <citation type="submission" date="2017-03" db="EMBL/GenBank/DDBJ databases">
        <title>Complete sequence of Clostridium formicaceticum DSM 92.</title>
        <authorList>
            <person name="Poehlein A."/>
            <person name="Karl M."/>
            <person name="Bengelsdorf F.R."/>
            <person name="Duerre P."/>
            <person name="Daniel R."/>
        </authorList>
    </citation>
    <scope>NUCLEOTIDE SEQUENCE [LARGE SCALE GENOMIC DNA]</scope>
    <source>
        <strain evidence="7 8">DSM 92</strain>
    </source>
</reference>
<dbReference type="PANTHER" id="PTHR30290:SF10">
    <property type="entry name" value="PERIPLASMIC OLIGOPEPTIDE-BINDING PROTEIN-RELATED"/>
    <property type="match status" value="1"/>
</dbReference>
<comment type="similarity">
    <text evidence="2">Belongs to the bacterial solute-binding protein 5 family.</text>
</comment>
<evidence type="ECO:0000313" key="7">
    <source>
        <dbReference type="EMBL" id="ARE88227.1"/>
    </source>
</evidence>
<feature type="chain" id="PRO_5041984242" evidence="5">
    <location>
        <begin position="25"/>
        <end position="528"/>
    </location>
</feature>
<organism evidence="7 8">
    <name type="scientific">Clostridium formicaceticum</name>
    <dbReference type="NCBI Taxonomy" id="1497"/>
    <lineage>
        <taxon>Bacteria</taxon>
        <taxon>Bacillati</taxon>
        <taxon>Bacillota</taxon>
        <taxon>Clostridia</taxon>
        <taxon>Eubacteriales</taxon>
        <taxon>Clostridiaceae</taxon>
        <taxon>Clostridium</taxon>
    </lineage>
</organism>